<name>A0ABT3XX00_9FLAO</name>
<evidence type="ECO:0000313" key="1">
    <source>
        <dbReference type="EMBL" id="MCX8526146.1"/>
    </source>
</evidence>
<organism evidence="1 2">
    <name type="scientific">Chryseobacterium formosus</name>
    <dbReference type="NCBI Taxonomy" id="1537363"/>
    <lineage>
        <taxon>Bacteria</taxon>
        <taxon>Pseudomonadati</taxon>
        <taxon>Bacteroidota</taxon>
        <taxon>Flavobacteriia</taxon>
        <taxon>Flavobacteriales</taxon>
        <taxon>Weeksellaceae</taxon>
        <taxon>Chryseobacterium group</taxon>
        <taxon>Chryseobacterium</taxon>
    </lineage>
</organism>
<comment type="caution">
    <text evidence="1">The sequence shown here is derived from an EMBL/GenBank/DDBJ whole genome shotgun (WGS) entry which is preliminary data.</text>
</comment>
<accession>A0ABT3XX00</accession>
<dbReference type="Proteomes" id="UP001073122">
    <property type="component" value="Unassembled WGS sequence"/>
</dbReference>
<proteinExistence type="predicted"/>
<keyword evidence="2" id="KW-1185">Reference proteome</keyword>
<sequence>MDEKNKLTTREQLKTYFEIGDQPTENQFAELIDSYAHLSEFNFGLSIRPSATTSSKYYHFYKADNVMNSGAGHKIVESLPDVNPKEIKGYSHILSRVVYYKHLDVKLVGDIDIKKHQPQIIIERYKQRKKLPNGYVKPAGFYKEKMTDAKRWNRKSEYIVENKESIIDIEPIHYFRPHSDYKEFLPSGSINKSESFKYKHRKPFAVVQAILEININGIIYRSRPVGMKIILGSSGTFDAINFVFH</sequence>
<dbReference type="RefSeq" id="WP_267267380.1">
    <property type="nucleotide sequence ID" value="NZ_JAOVZW010000029.1"/>
</dbReference>
<reference evidence="1" key="1">
    <citation type="submission" date="2022-10" db="EMBL/GenBank/DDBJ databases">
        <title>Chryseobacterium sp. nov., a novel bacterial species.</title>
        <authorList>
            <person name="Cao Y."/>
        </authorList>
    </citation>
    <scope>NUCLEOTIDE SEQUENCE</scope>
    <source>
        <strain evidence="1">CCTCC AB2015118</strain>
    </source>
</reference>
<gene>
    <name evidence="1" type="ORF">OF897_19715</name>
</gene>
<protein>
    <submittedName>
        <fullName evidence="1">Uncharacterized protein</fullName>
    </submittedName>
</protein>
<dbReference type="EMBL" id="JAOVZW010000029">
    <property type="protein sequence ID" value="MCX8526146.1"/>
    <property type="molecule type" value="Genomic_DNA"/>
</dbReference>
<evidence type="ECO:0000313" key="2">
    <source>
        <dbReference type="Proteomes" id="UP001073122"/>
    </source>
</evidence>